<sequence length="418" mass="47123">MAHLTGKSGYKSLIDRYNKFPQGAPESETLYEILKVFFTEEEAQLVSMLPIKPFDVKMASTIWNKSQDETLLILENLASKALLLDMNDNKKQMYVMPPPMIGFFEFALMRTGGHFNQKLLSELFYQYIETEEEFMRKLLSLKTPIGRILINEEAINKTDEVYVLDYEKATSLLNNATSIGVSRCYCRHKAEHLNQHCNAPQEVCLSLNNLSVSLAKHGYARLIDHDEALSILKTAYNNNLIQFAENVKDDVGFICNCCSCCCVALKSVKKMGIPQTISSSNFIANQLDNCISCKKCVSVCPVGCFEIKVFNDKDKVVLNSELCLGCGVCQRVCPINAIEMSKRDVKIFTPVNTVHKLVLEAIETNTLHNLIFDNQAMLSHKFMAAFTGAFLKLPLVNQLLVSETFQSKYLARLIEKLG</sequence>
<dbReference type="PANTHER" id="PTHR43724:SF1">
    <property type="entry name" value="PYRUVATE SYNTHASE SUBUNIT PORD"/>
    <property type="match status" value="1"/>
</dbReference>
<keyword evidence="5" id="KW-0411">Iron-sulfur</keyword>
<gene>
    <name evidence="7" type="ORF">SAMN02745120_2318</name>
</gene>
<dbReference type="InterPro" id="IPR017900">
    <property type="entry name" value="4Fe4S_Fe_S_CS"/>
</dbReference>
<dbReference type="EMBL" id="FUYN01000005">
    <property type="protein sequence ID" value="SKB61328.1"/>
    <property type="molecule type" value="Genomic_DNA"/>
</dbReference>
<protein>
    <submittedName>
        <fullName evidence="7">NAD-dependent dihydropyrimidine dehydrogenase, PreA subunit</fullName>
    </submittedName>
</protein>
<evidence type="ECO:0000256" key="3">
    <source>
        <dbReference type="ARBA" id="ARBA00022737"/>
    </source>
</evidence>
<evidence type="ECO:0000313" key="8">
    <source>
        <dbReference type="Proteomes" id="UP000243406"/>
    </source>
</evidence>
<keyword evidence="3" id="KW-0677">Repeat</keyword>
<dbReference type="RefSeq" id="WP_079590105.1">
    <property type="nucleotide sequence ID" value="NZ_FUYN01000005.1"/>
</dbReference>
<dbReference type="Pfam" id="PF14697">
    <property type="entry name" value="Fer4_21"/>
    <property type="match status" value="1"/>
</dbReference>
<dbReference type="PROSITE" id="PS00198">
    <property type="entry name" value="4FE4S_FER_1"/>
    <property type="match status" value="1"/>
</dbReference>
<dbReference type="GO" id="GO:0051539">
    <property type="term" value="F:4 iron, 4 sulfur cluster binding"/>
    <property type="evidence" value="ECO:0007669"/>
    <property type="project" value="UniProtKB-KW"/>
</dbReference>
<keyword evidence="2" id="KW-0479">Metal-binding</keyword>
<evidence type="ECO:0000313" key="7">
    <source>
        <dbReference type="EMBL" id="SKB61328.1"/>
    </source>
</evidence>
<name>A0A1T5CPA0_9FIRM</name>
<evidence type="ECO:0000259" key="6">
    <source>
        <dbReference type="PROSITE" id="PS51379"/>
    </source>
</evidence>
<dbReference type="Gene3D" id="3.30.70.20">
    <property type="match status" value="1"/>
</dbReference>
<dbReference type="AlphaFoldDB" id="A0A1T5CPA0"/>
<organism evidence="7 8">
    <name type="scientific">Acetoanaerobium noterae</name>
    <dbReference type="NCBI Taxonomy" id="745369"/>
    <lineage>
        <taxon>Bacteria</taxon>
        <taxon>Bacillati</taxon>
        <taxon>Bacillota</taxon>
        <taxon>Clostridia</taxon>
        <taxon>Peptostreptococcales</taxon>
        <taxon>Filifactoraceae</taxon>
        <taxon>Acetoanaerobium</taxon>
    </lineage>
</organism>
<proteinExistence type="predicted"/>
<dbReference type="Proteomes" id="UP000243406">
    <property type="component" value="Unassembled WGS sequence"/>
</dbReference>
<dbReference type="SUPFAM" id="SSF54862">
    <property type="entry name" value="4Fe-4S ferredoxins"/>
    <property type="match status" value="1"/>
</dbReference>
<keyword evidence="8" id="KW-1185">Reference proteome</keyword>
<evidence type="ECO:0000256" key="4">
    <source>
        <dbReference type="ARBA" id="ARBA00023004"/>
    </source>
</evidence>
<reference evidence="8" key="1">
    <citation type="submission" date="2017-02" db="EMBL/GenBank/DDBJ databases">
        <authorList>
            <person name="Varghese N."/>
            <person name="Submissions S."/>
        </authorList>
    </citation>
    <scope>NUCLEOTIDE SEQUENCE [LARGE SCALE GENOMIC DNA]</scope>
    <source>
        <strain evidence="8">ATCC 35199</strain>
    </source>
</reference>
<keyword evidence="4" id="KW-0408">Iron</keyword>
<keyword evidence="1" id="KW-0004">4Fe-4S</keyword>
<dbReference type="PROSITE" id="PS51379">
    <property type="entry name" value="4FE4S_FER_2"/>
    <property type="match status" value="2"/>
</dbReference>
<feature type="domain" description="4Fe-4S ferredoxin-type" evidence="6">
    <location>
        <begin position="314"/>
        <end position="343"/>
    </location>
</feature>
<feature type="domain" description="4Fe-4S ferredoxin-type" evidence="6">
    <location>
        <begin position="280"/>
        <end position="310"/>
    </location>
</feature>
<accession>A0A1T5CPA0</accession>
<dbReference type="OrthoDB" id="5422255at2"/>
<dbReference type="InterPro" id="IPR017896">
    <property type="entry name" value="4Fe4S_Fe-S-bd"/>
</dbReference>
<dbReference type="GO" id="GO:0046872">
    <property type="term" value="F:metal ion binding"/>
    <property type="evidence" value="ECO:0007669"/>
    <property type="project" value="UniProtKB-KW"/>
</dbReference>
<evidence type="ECO:0000256" key="1">
    <source>
        <dbReference type="ARBA" id="ARBA00022485"/>
    </source>
</evidence>
<evidence type="ECO:0000256" key="2">
    <source>
        <dbReference type="ARBA" id="ARBA00022723"/>
    </source>
</evidence>
<dbReference type="PANTHER" id="PTHR43724">
    <property type="entry name" value="PYRUVATE SYNTHASE SUBUNIT PORD"/>
    <property type="match status" value="1"/>
</dbReference>
<evidence type="ECO:0000256" key="5">
    <source>
        <dbReference type="ARBA" id="ARBA00023014"/>
    </source>
</evidence>